<dbReference type="Gene3D" id="3.40.50.150">
    <property type="entry name" value="Vaccinia Virus protein VP39"/>
    <property type="match status" value="1"/>
</dbReference>
<dbReference type="InterPro" id="IPR029063">
    <property type="entry name" value="SAM-dependent_MTases_sf"/>
</dbReference>
<accession>A0A1I4NB68</accession>
<dbReference type="EMBL" id="FOTQ01000004">
    <property type="protein sequence ID" value="SFM12625.1"/>
    <property type="molecule type" value="Genomic_DNA"/>
</dbReference>
<dbReference type="Pfam" id="PF02353">
    <property type="entry name" value="CMAS"/>
    <property type="match status" value="2"/>
</dbReference>
<dbReference type="Proteomes" id="UP000199144">
    <property type="component" value="Unassembled WGS sequence"/>
</dbReference>
<dbReference type="CDD" id="cd02440">
    <property type="entry name" value="AdoMet_MTases"/>
    <property type="match status" value="1"/>
</dbReference>
<sequence length="342" mass="37702">MSIFTKHRKTRFLNTCASISDGALRLTTPEGERFEFGEGSDAAEMHVYDWSALSTRSLAQTFAAGLWDSPDLPTLTHVLLSNPHAFQVQLRASPKIPKGLGNEFFQPWLDPGMSFTSALFAPGETDLARAQKRNHDRILGMLAPGTRLLDVGCAWGAMAEHAANVGHEVTGLTQSAAQKGYADARLDGRADIRRQDPLRETAIYDNIVSLEQLNGLSPRLWGRYLASLRSRLAKGGRIVLQVVTAPRASHDSPSQAHLNGMIHAAGLQVRHSFAFAESYARTAAHWQDRLAKQSARLSHLGFDLELQREWRFALATRSARFRTGQNDVVQLALSHRASARSS</sequence>
<dbReference type="RefSeq" id="WP_093093979.1">
    <property type="nucleotide sequence ID" value="NZ_FOTQ01000004.1"/>
</dbReference>
<organism evidence="1 2">
    <name type="scientific">Shimia aestuarii</name>
    <dbReference type="NCBI Taxonomy" id="254406"/>
    <lineage>
        <taxon>Bacteria</taxon>
        <taxon>Pseudomonadati</taxon>
        <taxon>Pseudomonadota</taxon>
        <taxon>Alphaproteobacteria</taxon>
        <taxon>Rhodobacterales</taxon>
        <taxon>Roseobacteraceae</taxon>
    </lineage>
</organism>
<dbReference type="STRING" id="254406.SAMN04488042_10485"/>
<evidence type="ECO:0000313" key="1">
    <source>
        <dbReference type="EMBL" id="SFM12625.1"/>
    </source>
</evidence>
<evidence type="ECO:0000313" key="2">
    <source>
        <dbReference type="Proteomes" id="UP000199144"/>
    </source>
</evidence>
<keyword evidence="2" id="KW-1185">Reference proteome</keyword>
<dbReference type="AlphaFoldDB" id="A0A1I4NB68"/>
<name>A0A1I4NB68_9RHOB</name>
<protein>
    <submittedName>
        <fullName evidence="1">Cyclopropane fatty-acyl-phospholipid synthase</fullName>
    </submittedName>
</protein>
<dbReference type="PANTHER" id="PTHR43667">
    <property type="entry name" value="CYCLOPROPANE-FATTY-ACYL-PHOSPHOLIPID SYNTHASE"/>
    <property type="match status" value="1"/>
</dbReference>
<reference evidence="1 2" key="1">
    <citation type="submission" date="2016-10" db="EMBL/GenBank/DDBJ databases">
        <authorList>
            <person name="de Groot N.N."/>
        </authorList>
    </citation>
    <scope>NUCLEOTIDE SEQUENCE [LARGE SCALE GENOMIC DNA]</scope>
    <source>
        <strain evidence="1 2">DSM 15283</strain>
    </source>
</reference>
<dbReference type="InterPro" id="IPR050723">
    <property type="entry name" value="CFA/CMAS"/>
</dbReference>
<gene>
    <name evidence="1" type="ORF">SAMN04488042_10485</name>
</gene>
<dbReference type="SUPFAM" id="SSF53335">
    <property type="entry name" value="S-adenosyl-L-methionine-dependent methyltransferases"/>
    <property type="match status" value="1"/>
</dbReference>
<dbReference type="OrthoDB" id="9782855at2"/>
<dbReference type="PANTHER" id="PTHR43667:SF2">
    <property type="entry name" value="FATTY ACID C-METHYL TRANSFERASE"/>
    <property type="match status" value="1"/>
</dbReference>
<proteinExistence type="predicted"/>